<dbReference type="InterPro" id="IPR000172">
    <property type="entry name" value="GMC_OxRdtase_N"/>
</dbReference>
<dbReference type="OrthoDB" id="269227at2759"/>
<dbReference type="SUPFAM" id="SSF54373">
    <property type="entry name" value="FAD-linked reductases, C-terminal domain"/>
    <property type="match status" value="1"/>
</dbReference>
<dbReference type="PANTHER" id="PTHR11552:SF147">
    <property type="entry name" value="CHOLINE DEHYDROGENASE, MITOCHONDRIAL"/>
    <property type="match status" value="1"/>
</dbReference>
<comment type="similarity">
    <text evidence="2">Belongs to the GMC oxidoreductase family.</text>
</comment>
<evidence type="ECO:0000259" key="6">
    <source>
        <dbReference type="PROSITE" id="PS00624"/>
    </source>
</evidence>
<dbReference type="Pfam" id="PF00732">
    <property type="entry name" value="GMC_oxred_N"/>
    <property type="match status" value="1"/>
</dbReference>
<keyword evidence="3" id="KW-0285">Flavoprotein</keyword>
<feature type="domain" description="Glucose-methanol-choline oxidoreductase N-terminal" evidence="6">
    <location>
        <begin position="313"/>
        <end position="327"/>
    </location>
</feature>
<sequence>MDAASNATAVAALQCPASSPVLLFLAGVLASINNKREAERAQRRQEGNGALSEYDYVVVGGGSSGCAVAARLSEDRSVSVLLLERGGREPEEARVPAYSFNNIKSDMAEVYRAEPESQNCNSTGCVINVPAVLGGGSTLNGMLYVRGSKEDYEEWARLTEDRGWAYDSVLQYFKKAEDNLNPTISENRRYHGRGGPQKVSWEPYRHPAMPLFQRAFQAAGVPFRLDINAESQLGHSVVQTTTAGGERWSTYRSYVEPVLRRANLRVETFATARRVVLDAEGRDGLRAVGVEYEDARGQIRVVGAKREVVLTAGAVHTPQLLMLSGIGPASQLRALSIPPLRDLPVGARLMDHPDVSGVPYKCAPPLCVTDWQSRLGDLRQYRENRTGPLSAVNFPHLMSFTRSSLAKPLTGDQPDVQIQLVGRTVDGNVNCLPQDAWRLNRVVPIVSLMRPYSEGWVRLNTSNPYGRPLVKFNYFGDADGHDIAVVNEGLKLGLRLNATLATFGLTLDKDSVRDCTSEGPFGSEGFLRCIARTRTQTAWHWSGTCRMGRPGDSAAVLDSRLRVRGVRRLRVADASAIPFIPSGNINAAVIMLAERAADLIKRDRLLRILNPFD</sequence>
<dbReference type="SUPFAM" id="SSF51905">
    <property type="entry name" value="FAD/NAD(P)-binding domain"/>
    <property type="match status" value="1"/>
</dbReference>
<dbReference type="RefSeq" id="XP_034231041.1">
    <property type="nucleotide sequence ID" value="XM_034375150.1"/>
</dbReference>
<evidence type="ECO:0000256" key="3">
    <source>
        <dbReference type="ARBA" id="ARBA00022630"/>
    </source>
</evidence>
<protein>
    <submittedName>
        <fullName evidence="8">Glucose dehydrogenase [FAD, quinone]-like</fullName>
    </submittedName>
</protein>
<evidence type="ECO:0000313" key="7">
    <source>
        <dbReference type="Proteomes" id="UP000515158"/>
    </source>
</evidence>
<evidence type="ECO:0000256" key="4">
    <source>
        <dbReference type="ARBA" id="ARBA00022827"/>
    </source>
</evidence>
<evidence type="ECO:0000256" key="2">
    <source>
        <dbReference type="ARBA" id="ARBA00010790"/>
    </source>
</evidence>
<dbReference type="KEGG" id="tpal:117639470"/>
<dbReference type="GO" id="GO:0050660">
    <property type="term" value="F:flavin adenine dinucleotide binding"/>
    <property type="evidence" value="ECO:0007669"/>
    <property type="project" value="InterPro"/>
</dbReference>
<dbReference type="InterPro" id="IPR036188">
    <property type="entry name" value="FAD/NAD-bd_sf"/>
</dbReference>
<dbReference type="Proteomes" id="UP000515158">
    <property type="component" value="Unplaced"/>
</dbReference>
<dbReference type="PIRSF" id="PIRSF000137">
    <property type="entry name" value="Alcohol_oxidase"/>
    <property type="match status" value="1"/>
</dbReference>
<feature type="binding site" evidence="5">
    <location>
        <position position="132"/>
    </location>
    <ligand>
        <name>FAD</name>
        <dbReference type="ChEBI" id="CHEBI:57692"/>
    </ligand>
</feature>
<dbReference type="GeneID" id="117639470"/>
<dbReference type="PROSITE" id="PS00624">
    <property type="entry name" value="GMC_OXRED_2"/>
    <property type="match status" value="1"/>
</dbReference>
<dbReference type="PANTHER" id="PTHR11552">
    <property type="entry name" value="GLUCOSE-METHANOL-CHOLINE GMC OXIDOREDUCTASE"/>
    <property type="match status" value="1"/>
</dbReference>
<name>A0A6P8Y4T9_THRPL</name>
<keyword evidence="4 5" id="KW-0274">FAD</keyword>
<dbReference type="Gene3D" id="3.30.560.10">
    <property type="entry name" value="Glucose Oxidase, domain 3"/>
    <property type="match status" value="1"/>
</dbReference>
<dbReference type="Gene3D" id="3.50.50.60">
    <property type="entry name" value="FAD/NAD(P)-binding domain"/>
    <property type="match status" value="1"/>
</dbReference>
<dbReference type="InterPro" id="IPR012132">
    <property type="entry name" value="GMC_OxRdtase"/>
</dbReference>
<proteinExistence type="inferred from homology"/>
<organism evidence="8">
    <name type="scientific">Thrips palmi</name>
    <name type="common">Melon thrips</name>
    <dbReference type="NCBI Taxonomy" id="161013"/>
    <lineage>
        <taxon>Eukaryota</taxon>
        <taxon>Metazoa</taxon>
        <taxon>Ecdysozoa</taxon>
        <taxon>Arthropoda</taxon>
        <taxon>Hexapoda</taxon>
        <taxon>Insecta</taxon>
        <taxon>Pterygota</taxon>
        <taxon>Neoptera</taxon>
        <taxon>Paraneoptera</taxon>
        <taxon>Thysanoptera</taxon>
        <taxon>Terebrantia</taxon>
        <taxon>Thripoidea</taxon>
        <taxon>Thripidae</taxon>
        <taxon>Thrips</taxon>
    </lineage>
</organism>
<dbReference type="GO" id="GO:0016614">
    <property type="term" value="F:oxidoreductase activity, acting on CH-OH group of donors"/>
    <property type="evidence" value="ECO:0007669"/>
    <property type="project" value="InterPro"/>
</dbReference>
<dbReference type="InterPro" id="IPR007867">
    <property type="entry name" value="GMC_OxRtase_C"/>
</dbReference>
<dbReference type="AlphaFoldDB" id="A0A6P8Y4T9"/>
<gene>
    <name evidence="8" type="primary">LOC117639470</name>
</gene>
<dbReference type="Pfam" id="PF05199">
    <property type="entry name" value="GMC_oxred_C"/>
    <property type="match status" value="1"/>
</dbReference>
<accession>A0A6P8Y4T9</accession>
<feature type="binding site" evidence="5">
    <location>
        <begin position="539"/>
        <end position="540"/>
    </location>
    <ligand>
        <name>FAD</name>
        <dbReference type="ChEBI" id="CHEBI:57692"/>
    </ligand>
</feature>
<dbReference type="InParanoid" id="A0A6P8Y4T9"/>
<evidence type="ECO:0000313" key="8">
    <source>
        <dbReference type="RefSeq" id="XP_034231041.1"/>
    </source>
</evidence>
<evidence type="ECO:0000256" key="5">
    <source>
        <dbReference type="PIRSR" id="PIRSR000137-2"/>
    </source>
</evidence>
<keyword evidence="7" id="KW-1185">Reference proteome</keyword>
<evidence type="ECO:0000256" key="1">
    <source>
        <dbReference type="ARBA" id="ARBA00001974"/>
    </source>
</evidence>
<comment type="cofactor">
    <cofactor evidence="1 5">
        <name>FAD</name>
        <dbReference type="ChEBI" id="CHEBI:57692"/>
    </cofactor>
</comment>
<reference evidence="8" key="1">
    <citation type="submission" date="2025-08" db="UniProtKB">
        <authorList>
            <consortium name="RefSeq"/>
        </authorList>
    </citation>
    <scope>IDENTIFICATION</scope>
    <source>
        <tissue evidence="8">Total insect</tissue>
    </source>
</reference>